<sequence>YLFIYSNGNSFKKHLIFGDIYLLIQYEIHLRNILFSMIYVCFSYCCSTRN</sequence>
<dbReference type="EMBL" id="CAJNOW010007926">
    <property type="protein sequence ID" value="CAF1525776.1"/>
    <property type="molecule type" value="Genomic_DNA"/>
</dbReference>
<evidence type="ECO:0000313" key="1">
    <source>
        <dbReference type="EMBL" id="CAF1490310.1"/>
    </source>
</evidence>
<dbReference type="Proteomes" id="UP000681967">
    <property type="component" value="Unassembled WGS sequence"/>
</dbReference>
<evidence type="ECO:0000313" key="3">
    <source>
        <dbReference type="EMBL" id="CAF5005484.1"/>
    </source>
</evidence>
<protein>
    <submittedName>
        <fullName evidence="1">Uncharacterized protein</fullName>
    </submittedName>
</protein>
<evidence type="ECO:0000313" key="2">
    <source>
        <dbReference type="EMBL" id="CAF1525776.1"/>
    </source>
</evidence>
<dbReference type="Proteomes" id="UP000663834">
    <property type="component" value="Unassembled WGS sequence"/>
</dbReference>
<evidence type="ECO:0000313" key="4">
    <source>
        <dbReference type="Proteomes" id="UP000663855"/>
    </source>
</evidence>
<reference evidence="1" key="1">
    <citation type="submission" date="2021-02" db="EMBL/GenBank/DDBJ databases">
        <authorList>
            <person name="Nowell W R."/>
        </authorList>
    </citation>
    <scope>NUCLEOTIDE SEQUENCE</scope>
</reference>
<proteinExistence type="predicted"/>
<comment type="caution">
    <text evidence="1">The sequence shown here is derived from an EMBL/GenBank/DDBJ whole genome shotgun (WGS) entry which is preliminary data.</text>
</comment>
<dbReference type="AlphaFoldDB" id="A0A815SGE4"/>
<dbReference type="EMBL" id="CAJOBH010208671">
    <property type="protein sequence ID" value="CAF5005484.1"/>
    <property type="molecule type" value="Genomic_DNA"/>
</dbReference>
<accession>A0A815SGE4</accession>
<dbReference type="Proteomes" id="UP000663855">
    <property type="component" value="Unassembled WGS sequence"/>
</dbReference>
<gene>
    <name evidence="3" type="ORF">BYL167_LOCUS55542</name>
    <name evidence="1" type="ORF">CJN711_LOCUS26671</name>
    <name evidence="2" type="ORF">KQP761_LOCUS15975</name>
</gene>
<name>A0A815SGE4_9BILA</name>
<organism evidence="1 4">
    <name type="scientific">Rotaria magnacalcarata</name>
    <dbReference type="NCBI Taxonomy" id="392030"/>
    <lineage>
        <taxon>Eukaryota</taxon>
        <taxon>Metazoa</taxon>
        <taxon>Spiralia</taxon>
        <taxon>Gnathifera</taxon>
        <taxon>Rotifera</taxon>
        <taxon>Eurotatoria</taxon>
        <taxon>Bdelloidea</taxon>
        <taxon>Philodinida</taxon>
        <taxon>Philodinidae</taxon>
        <taxon>Rotaria</taxon>
    </lineage>
</organism>
<feature type="non-terminal residue" evidence="1">
    <location>
        <position position="1"/>
    </location>
</feature>
<dbReference type="EMBL" id="CAJNOV010012533">
    <property type="protein sequence ID" value="CAF1490310.1"/>
    <property type="molecule type" value="Genomic_DNA"/>
</dbReference>